<name>A0A6J4L4U4_9CHLR</name>
<protein>
    <submittedName>
        <fullName evidence="2">Uncharacterized protein</fullName>
    </submittedName>
</protein>
<proteinExistence type="predicted"/>
<gene>
    <name evidence="2" type="ORF">AVDCRST_MAG93-5882</name>
</gene>
<sequence length="59" mass="6920">MTTHFDPAMPHTIEENRTINSQRFRSSPMMRAPQATRDDRRRRTSSLLVYPDGKSFVPQ</sequence>
<feature type="region of interest" description="Disordered" evidence="1">
    <location>
        <begin position="19"/>
        <end position="59"/>
    </location>
</feature>
<organism evidence="2">
    <name type="scientific">uncultured Chloroflexia bacterium</name>
    <dbReference type="NCBI Taxonomy" id="1672391"/>
    <lineage>
        <taxon>Bacteria</taxon>
        <taxon>Bacillati</taxon>
        <taxon>Chloroflexota</taxon>
        <taxon>Chloroflexia</taxon>
        <taxon>environmental samples</taxon>
    </lineage>
</organism>
<evidence type="ECO:0000313" key="2">
    <source>
        <dbReference type="EMBL" id="CAA9323953.1"/>
    </source>
</evidence>
<evidence type="ECO:0000256" key="1">
    <source>
        <dbReference type="SAM" id="MobiDB-lite"/>
    </source>
</evidence>
<dbReference type="AlphaFoldDB" id="A0A6J4L4U4"/>
<dbReference type="EMBL" id="CADCTR010001978">
    <property type="protein sequence ID" value="CAA9323953.1"/>
    <property type="molecule type" value="Genomic_DNA"/>
</dbReference>
<accession>A0A6J4L4U4</accession>
<reference evidence="2" key="1">
    <citation type="submission" date="2020-02" db="EMBL/GenBank/DDBJ databases">
        <authorList>
            <person name="Meier V. D."/>
        </authorList>
    </citation>
    <scope>NUCLEOTIDE SEQUENCE</scope>
    <source>
        <strain evidence="2">AVDCRST_MAG93</strain>
    </source>
</reference>